<dbReference type="EMBL" id="MU865951">
    <property type="protein sequence ID" value="KAK4447233.1"/>
    <property type="molecule type" value="Genomic_DNA"/>
</dbReference>
<comment type="caution">
    <text evidence="2">The sequence shown here is derived from an EMBL/GenBank/DDBJ whole genome shotgun (WGS) entry which is preliminary data.</text>
</comment>
<dbReference type="Proteomes" id="UP001321760">
    <property type="component" value="Unassembled WGS sequence"/>
</dbReference>
<dbReference type="AlphaFoldDB" id="A0AAV9GFJ5"/>
<gene>
    <name evidence="2" type="ORF">QBC34DRAFT_410144</name>
</gene>
<reference evidence="2" key="2">
    <citation type="submission" date="2023-05" db="EMBL/GenBank/DDBJ databases">
        <authorList>
            <consortium name="Lawrence Berkeley National Laboratory"/>
            <person name="Steindorff A."/>
            <person name="Hensen N."/>
            <person name="Bonometti L."/>
            <person name="Westerberg I."/>
            <person name="Brannstrom I.O."/>
            <person name="Guillou S."/>
            <person name="Cros-Aarteil S."/>
            <person name="Calhoun S."/>
            <person name="Haridas S."/>
            <person name="Kuo A."/>
            <person name="Mondo S."/>
            <person name="Pangilinan J."/>
            <person name="Riley R."/>
            <person name="Labutti K."/>
            <person name="Andreopoulos B."/>
            <person name="Lipzen A."/>
            <person name="Chen C."/>
            <person name="Yanf M."/>
            <person name="Daum C."/>
            <person name="Ng V."/>
            <person name="Clum A."/>
            <person name="Ohm R."/>
            <person name="Martin F."/>
            <person name="Silar P."/>
            <person name="Natvig D."/>
            <person name="Lalanne C."/>
            <person name="Gautier V."/>
            <person name="Ament-Velasquez S.L."/>
            <person name="Kruys A."/>
            <person name="Hutchinson M.I."/>
            <person name="Powell A.J."/>
            <person name="Barry K."/>
            <person name="Miller A.N."/>
            <person name="Grigoriev I.V."/>
            <person name="Debuchy R."/>
            <person name="Gladieux P."/>
            <person name="Thoren M.H."/>
            <person name="Johannesson H."/>
        </authorList>
    </citation>
    <scope>NUCLEOTIDE SEQUENCE</scope>
    <source>
        <strain evidence="2">PSN243</strain>
    </source>
</reference>
<evidence type="ECO:0000313" key="3">
    <source>
        <dbReference type="Proteomes" id="UP001321760"/>
    </source>
</evidence>
<evidence type="ECO:0000256" key="1">
    <source>
        <dbReference type="SAM" id="MobiDB-lite"/>
    </source>
</evidence>
<reference evidence="2" key="1">
    <citation type="journal article" date="2023" name="Mol. Phylogenet. Evol.">
        <title>Genome-scale phylogeny and comparative genomics of the fungal order Sordariales.</title>
        <authorList>
            <person name="Hensen N."/>
            <person name="Bonometti L."/>
            <person name="Westerberg I."/>
            <person name="Brannstrom I.O."/>
            <person name="Guillou S."/>
            <person name="Cros-Aarteil S."/>
            <person name="Calhoun S."/>
            <person name="Haridas S."/>
            <person name="Kuo A."/>
            <person name="Mondo S."/>
            <person name="Pangilinan J."/>
            <person name="Riley R."/>
            <person name="LaButti K."/>
            <person name="Andreopoulos B."/>
            <person name="Lipzen A."/>
            <person name="Chen C."/>
            <person name="Yan M."/>
            <person name="Daum C."/>
            <person name="Ng V."/>
            <person name="Clum A."/>
            <person name="Steindorff A."/>
            <person name="Ohm R.A."/>
            <person name="Martin F."/>
            <person name="Silar P."/>
            <person name="Natvig D.O."/>
            <person name="Lalanne C."/>
            <person name="Gautier V."/>
            <person name="Ament-Velasquez S.L."/>
            <person name="Kruys A."/>
            <person name="Hutchinson M.I."/>
            <person name="Powell A.J."/>
            <person name="Barry K."/>
            <person name="Miller A.N."/>
            <person name="Grigoriev I.V."/>
            <person name="Debuchy R."/>
            <person name="Gladieux P."/>
            <person name="Hiltunen Thoren M."/>
            <person name="Johannesson H."/>
        </authorList>
    </citation>
    <scope>NUCLEOTIDE SEQUENCE</scope>
    <source>
        <strain evidence="2">PSN243</strain>
    </source>
</reference>
<proteinExistence type="predicted"/>
<evidence type="ECO:0000313" key="2">
    <source>
        <dbReference type="EMBL" id="KAK4447233.1"/>
    </source>
</evidence>
<feature type="region of interest" description="Disordered" evidence="1">
    <location>
        <begin position="244"/>
        <end position="298"/>
    </location>
</feature>
<accession>A0AAV9GFJ5</accession>
<organism evidence="2 3">
    <name type="scientific">Podospora aff. communis PSN243</name>
    <dbReference type="NCBI Taxonomy" id="3040156"/>
    <lineage>
        <taxon>Eukaryota</taxon>
        <taxon>Fungi</taxon>
        <taxon>Dikarya</taxon>
        <taxon>Ascomycota</taxon>
        <taxon>Pezizomycotina</taxon>
        <taxon>Sordariomycetes</taxon>
        <taxon>Sordariomycetidae</taxon>
        <taxon>Sordariales</taxon>
        <taxon>Podosporaceae</taxon>
        <taxon>Podospora</taxon>
    </lineage>
</organism>
<name>A0AAV9GFJ5_9PEZI</name>
<keyword evidence="3" id="KW-1185">Reference proteome</keyword>
<protein>
    <submittedName>
        <fullName evidence="2">Uncharacterized protein</fullName>
    </submittedName>
</protein>
<sequence length="298" mass="33216">MERCIAALRRGAAEYIVPQAVPGMVPEMRCFDPNRCACLDWGDKFPSNSKWACMPAWSGGDGCRGDVRHRLFSPSGDGSSSSDAETSTGEAHVAVSGLGNTFGEESRSSVSVTRCADMKRCIRFDYHRRIACSPVWQYDAFTTVDYSWLEAIDPDSYGLWKDKDTKGTLWCSTSSCPNYYRYLERPLVRSCCMAKGAIFKDSSGVKDPPFWIIDGNVYKLTNGTLLLINNKQFVLRVNNALPAKRQPAVSKTPSKPALPSARKPAPKPLSAPQSRRPRKNTKPSTWRKLTNLFRDNPQ</sequence>